<dbReference type="AlphaFoldDB" id="V7BIZ5"/>
<dbReference type="PIRSF" id="PIRSF000862">
    <property type="entry name" value="Steryl_ester_lip"/>
    <property type="match status" value="1"/>
</dbReference>
<evidence type="ECO:0000256" key="3">
    <source>
        <dbReference type="PIRSR" id="PIRSR000862-1"/>
    </source>
</evidence>
<proteinExistence type="inferred from homology"/>
<dbReference type="GO" id="GO:0016788">
    <property type="term" value="F:hydrolase activity, acting on ester bonds"/>
    <property type="evidence" value="ECO:0007669"/>
    <property type="project" value="InterPro"/>
</dbReference>
<feature type="chain" id="PRO_5004754587" description="Lipase" evidence="4">
    <location>
        <begin position="22"/>
        <end position="404"/>
    </location>
</feature>
<feature type="domain" description="Partial AB-hydrolase lipase" evidence="5">
    <location>
        <begin position="47"/>
        <end position="105"/>
    </location>
</feature>
<dbReference type="GO" id="GO:0016042">
    <property type="term" value="P:lipid catabolic process"/>
    <property type="evidence" value="ECO:0007669"/>
    <property type="project" value="UniProtKB-KW"/>
</dbReference>
<keyword evidence="4" id="KW-0732">Signal</keyword>
<sequence length="404" mass="44589">MASTVVTLFSLVLLCMAPAQGRKTPTLHNQYLTSNPVIHDYVDGVCKTMVETQGYTCEEHKVTTEDGYILSLQRMPAGRSGEKADKPPVLLQHGIFSDASTWLVNSPDESLGFILADNGYDVWLANVRGTKYSNGHTALDSDDEAYWDWSWDELASYDLPAFVQYVYNYTGQTIHYAGHSLGTLMALAALSQGQGLNMLRSAALLCPIAHMNQITSLLTKIAADTFIANDLYWLGIHEFNPNGGGAASKFVEDICNKLNLNCSSLLTLVTGPNCCLNSSMTDISSEPTATKNLIHLSQMIKTGKIAKYDYGDEGENMQHYGQAVPPLYDMTAIPNEFPLFVTYGGQDMLSDVNDVQVLLNDLQHHDGNKLVVLFKEDYAHLDFVRAVNANQIIYDPIIAFYKAN</sequence>
<name>V7BIZ5_PHAVU</name>
<dbReference type="InterPro" id="IPR029058">
    <property type="entry name" value="AB_hydrolase_fold"/>
</dbReference>
<evidence type="ECO:0000313" key="7">
    <source>
        <dbReference type="Proteomes" id="UP000000226"/>
    </source>
</evidence>
<keyword evidence="2" id="KW-0378">Hydrolase</keyword>
<dbReference type="Gene3D" id="3.40.50.1820">
    <property type="entry name" value="alpha/beta hydrolase"/>
    <property type="match status" value="1"/>
</dbReference>
<protein>
    <recommendedName>
        <fullName evidence="2">Lipase</fullName>
    </recommendedName>
</protein>
<dbReference type="PANTHER" id="PTHR11005">
    <property type="entry name" value="LYSOSOMAL ACID LIPASE-RELATED"/>
    <property type="match status" value="1"/>
</dbReference>
<dbReference type="InterPro" id="IPR025483">
    <property type="entry name" value="Lipase_euk"/>
</dbReference>
<evidence type="ECO:0000259" key="5">
    <source>
        <dbReference type="Pfam" id="PF04083"/>
    </source>
</evidence>
<dbReference type="Gramene" id="ESW17949">
    <property type="protein sequence ID" value="ESW17949"/>
    <property type="gene ID" value="PHAVU_006G000800g"/>
</dbReference>
<feature type="signal peptide" evidence="4">
    <location>
        <begin position="1"/>
        <end position="21"/>
    </location>
</feature>
<dbReference type="STRING" id="3885.V7BIZ5"/>
<comment type="similarity">
    <text evidence="1 2">Belongs to the AB hydrolase superfamily. Lipase family.</text>
</comment>
<dbReference type="eggNOG" id="KOG2624">
    <property type="taxonomic scope" value="Eukaryota"/>
</dbReference>
<feature type="active site" description="Charge relay system" evidence="3">
    <location>
        <position position="380"/>
    </location>
</feature>
<evidence type="ECO:0000313" key="6">
    <source>
        <dbReference type="EMBL" id="ESW17949.1"/>
    </source>
</evidence>
<dbReference type="Proteomes" id="UP000000226">
    <property type="component" value="Chromosome 6"/>
</dbReference>
<evidence type="ECO:0000256" key="1">
    <source>
        <dbReference type="ARBA" id="ARBA00010701"/>
    </source>
</evidence>
<feature type="active site" description="Charge relay system" evidence="3">
    <location>
        <position position="347"/>
    </location>
</feature>
<keyword evidence="2" id="KW-0442">Lipid degradation</keyword>
<dbReference type="InterPro" id="IPR006693">
    <property type="entry name" value="AB_hydrolase_lipase"/>
</dbReference>
<keyword evidence="2" id="KW-0443">Lipid metabolism</keyword>
<accession>V7BIZ5</accession>
<organism evidence="6 7">
    <name type="scientific">Phaseolus vulgaris</name>
    <name type="common">Kidney bean</name>
    <name type="synonym">French bean</name>
    <dbReference type="NCBI Taxonomy" id="3885"/>
    <lineage>
        <taxon>Eukaryota</taxon>
        <taxon>Viridiplantae</taxon>
        <taxon>Streptophyta</taxon>
        <taxon>Embryophyta</taxon>
        <taxon>Tracheophyta</taxon>
        <taxon>Spermatophyta</taxon>
        <taxon>Magnoliopsida</taxon>
        <taxon>eudicotyledons</taxon>
        <taxon>Gunneridae</taxon>
        <taxon>Pentapetalae</taxon>
        <taxon>rosids</taxon>
        <taxon>fabids</taxon>
        <taxon>Fabales</taxon>
        <taxon>Fabaceae</taxon>
        <taxon>Papilionoideae</taxon>
        <taxon>50 kb inversion clade</taxon>
        <taxon>NPAAA clade</taxon>
        <taxon>indigoferoid/millettioid clade</taxon>
        <taxon>Phaseoleae</taxon>
        <taxon>Phaseolus</taxon>
    </lineage>
</organism>
<dbReference type="FunFam" id="3.40.50.1820:FF:000126">
    <property type="entry name" value="Lipase"/>
    <property type="match status" value="1"/>
</dbReference>
<dbReference type="SMR" id="V7BIZ5"/>
<feature type="active site" description="Nucleophile" evidence="3">
    <location>
        <position position="180"/>
    </location>
</feature>
<gene>
    <name evidence="6" type="ORF">PHAVU_006G000800g</name>
</gene>
<dbReference type="OrthoDB" id="9974421at2759"/>
<dbReference type="SUPFAM" id="SSF53474">
    <property type="entry name" value="alpha/beta-Hydrolases"/>
    <property type="match status" value="1"/>
</dbReference>
<reference evidence="7" key="1">
    <citation type="journal article" date="2014" name="Nat. Genet.">
        <title>A reference genome for common bean and genome-wide analysis of dual domestications.</title>
        <authorList>
            <person name="Schmutz J."/>
            <person name="McClean P.E."/>
            <person name="Mamidi S."/>
            <person name="Wu G.A."/>
            <person name="Cannon S.B."/>
            <person name="Grimwood J."/>
            <person name="Jenkins J."/>
            <person name="Shu S."/>
            <person name="Song Q."/>
            <person name="Chavarro C."/>
            <person name="Torres-Torres M."/>
            <person name="Geffroy V."/>
            <person name="Moghaddam S.M."/>
            <person name="Gao D."/>
            <person name="Abernathy B."/>
            <person name="Barry K."/>
            <person name="Blair M."/>
            <person name="Brick M.A."/>
            <person name="Chovatia M."/>
            <person name="Gepts P."/>
            <person name="Goodstein D.M."/>
            <person name="Gonzales M."/>
            <person name="Hellsten U."/>
            <person name="Hyten D.L."/>
            <person name="Jia G."/>
            <person name="Kelly J.D."/>
            <person name="Kudrna D."/>
            <person name="Lee R."/>
            <person name="Richard M.M."/>
            <person name="Miklas P.N."/>
            <person name="Osorno J.M."/>
            <person name="Rodrigues J."/>
            <person name="Thareau V."/>
            <person name="Urrea C.A."/>
            <person name="Wang M."/>
            <person name="Yu Y."/>
            <person name="Zhang M."/>
            <person name="Wing R.A."/>
            <person name="Cregan P.B."/>
            <person name="Rokhsar D.S."/>
            <person name="Jackson S.A."/>
        </authorList>
    </citation>
    <scope>NUCLEOTIDE SEQUENCE [LARGE SCALE GENOMIC DNA]</scope>
    <source>
        <strain evidence="7">cv. G19833</strain>
    </source>
</reference>
<dbReference type="Pfam" id="PF04083">
    <property type="entry name" value="Abhydro_lipase"/>
    <property type="match status" value="1"/>
</dbReference>
<dbReference type="EMBL" id="CM002293">
    <property type="protein sequence ID" value="ESW17949.1"/>
    <property type="molecule type" value="Genomic_DNA"/>
</dbReference>
<dbReference type="OMA" id="PHGLGME"/>
<keyword evidence="7" id="KW-1185">Reference proteome</keyword>
<evidence type="ECO:0000256" key="2">
    <source>
        <dbReference type="PIRNR" id="PIRNR000862"/>
    </source>
</evidence>
<evidence type="ECO:0000256" key="4">
    <source>
        <dbReference type="SAM" id="SignalP"/>
    </source>
</evidence>